<dbReference type="InterPro" id="IPR027417">
    <property type="entry name" value="P-loop_NTPase"/>
</dbReference>
<dbReference type="AlphaFoldDB" id="A0A5C8PLR9"/>
<dbReference type="Gene3D" id="3.40.50.300">
    <property type="entry name" value="P-loop containing nucleotide triphosphate hydrolases"/>
    <property type="match status" value="1"/>
</dbReference>
<dbReference type="InterPro" id="IPR013563">
    <property type="entry name" value="Oligopep_ABC_C"/>
</dbReference>
<feature type="domain" description="ABC transporter" evidence="6">
    <location>
        <begin position="8"/>
        <end position="253"/>
    </location>
</feature>
<dbReference type="InterPro" id="IPR003593">
    <property type="entry name" value="AAA+_ATPase"/>
</dbReference>
<dbReference type="PROSITE" id="PS00211">
    <property type="entry name" value="ABC_TRANSPORTER_1"/>
    <property type="match status" value="1"/>
</dbReference>
<dbReference type="InterPro" id="IPR017871">
    <property type="entry name" value="ABC_transporter-like_CS"/>
</dbReference>
<dbReference type="GO" id="GO:0055085">
    <property type="term" value="P:transmembrane transport"/>
    <property type="evidence" value="ECO:0007669"/>
    <property type="project" value="UniProtKB-ARBA"/>
</dbReference>
<dbReference type="PROSITE" id="PS50893">
    <property type="entry name" value="ABC_TRANSPORTER_2"/>
    <property type="match status" value="1"/>
</dbReference>
<evidence type="ECO:0000256" key="4">
    <source>
        <dbReference type="ARBA" id="ARBA00022741"/>
    </source>
</evidence>
<evidence type="ECO:0000313" key="7">
    <source>
        <dbReference type="EMBL" id="TXL75154.1"/>
    </source>
</evidence>
<dbReference type="SMART" id="SM00382">
    <property type="entry name" value="AAA"/>
    <property type="match status" value="1"/>
</dbReference>
<evidence type="ECO:0000256" key="5">
    <source>
        <dbReference type="ARBA" id="ARBA00022840"/>
    </source>
</evidence>
<dbReference type="Pfam" id="PF08352">
    <property type="entry name" value="oligo_HPY"/>
    <property type="match status" value="1"/>
</dbReference>
<dbReference type="EMBL" id="VDUZ01000015">
    <property type="protein sequence ID" value="TXL75154.1"/>
    <property type="molecule type" value="Genomic_DNA"/>
</dbReference>
<dbReference type="PANTHER" id="PTHR43776">
    <property type="entry name" value="TRANSPORT ATP-BINDING PROTEIN"/>
    <property type="match status" value="1"/>
</dbReference>
<evidence type="ECO:0000256" key="2">
    <source>
        <dbReference type="ARBA" id="ARBA00005417"/>
    </source>
</evidence>
<dbReference type="PANTHER" id="PTHR43776:SF7">
    <property type="entry name" value="D,D-DIPEPTIDE TRANSPORT ATP-BINDING PROTEIN DDPF-RELATED"/>
    <property type="match status" value="1"/>
</dbReference>
<comment type="subcellular location">
    <subcellularLocation>
        <location evidence="1">Cell inner membrane</location>
        <topology evidence="1">Peripheral membrane protein</topology>
    </subcellularLocation>
</comment>
<dbReference type="GO" id="GO:0005886">
    <property type="term" value="C:plasma membrane"/>
    <property type="evidence" value="ECO:0007669"/>
    <property type="project" value="UniProtKB-SubCell"/>
</dbReference>
<organism evidence="7 8">
    <name type="scientific">Vineibacter terrae</name>
    <dbReference type="NCBI Taxonomy" id="2586908"/>
    <lineage>
        <taxon>Bacteria</taxon>
        <taxon>Pseudomonadati</taxon>
        <taxon>Pseudomonadota</taxon>
        <taxon>Alphaproteobacteria</taxon>
        <taxon>Hyphomicrobiales</taxon>
        <taxon>Vineibacter</taxon>
    </lineage>
</organism>
<dbReference type="OrthoDB" id="9802772at2"/>
<dbReference type="FunFam" id="3.40.50.300:FF:000016">
    <property type="entry name" value="Oligopeptide ABC transporter ATP-binding component"/>
    <property type="match status" value="1"/>
</dbReference>
<accession>A0A5C8PLR9</accession>
<protein>
    <submittedName>
        <fullName evidence="7">ATP-binding cassette domain-containing protein</fullName>
    </submittedName>
</protein>
<keyword evidence="5 7" id="KW-0067">ATP-binding</keyword>
<name>A0A5C8PLR9_9HYPH</name>
<evidence type="ECO:0000256" key="3">
    <source>
        <dbReference type="ARBA" id="ARBA00022448"/>
    </source>
</evidence>
<reference evidence="7 8" key="1">
    <citation type="submission" date="2019-06" db="EMBL/GenBank/DDBJ databases">
        <title>New taxonomy in bacterial strain CC-CFT640, isolated from vineyard.</title>
        <authorList>
            <person name="Lin S.-Y."/>
            <person name="Tsai C.-F."/>
            <person name="Young C.-C."/>
        </authorList>
    </citation>
    <scope>NUCLEOTIDE SEQUENCE [LARGE SCALE GENOMIC DNA]</scope>
    <source>
        <strain evidence="7 8">CC-CFT640</strain>
    </source>
</reference>
<keyword evidence="8" id="KW-1185">Reference proteome</keyword>
<dbReference type="SUPFAM" id="SSF52540">
    <property type="entry name" value="P-loop containing nucleoside triphosphate hydrolases"/>
    <property type="match status" value="1"/>
</dbReference>
<dbReference type="NCBIfam" id="TIGR01727">
    <property type="entry name" value="oligo_HPY"/>
    <property type="match status" value="1"/>
</dbReference>
<dbReference type="Pfam" id="PF00005">
    <property type="entry name" value="ABC_tran"/>
    <property type="match status" value="1"/>
</dbReference>
<dbReference type="Proteomes" id="UP000321638">
    <property type="component" value="Unassembled WGS sequence"/>
</dbReference>
<dbReference type="InterPro" id="IPR050319">
    <property type="entry name" value="ABC_transp_ATP-bind"/>
</dbReference>
<dbReference type="GO" id="GO:0015833">
    <property type="term" value="P:peptide transport"/>
    <property type="evidence" value="ECO:0007669"/>
    <property type="project" value="InterPro"/>
</dbReference>
<dbReference type="RefSeq" id="WP_147847725.1">
    <property type="nucleotide sequence ID" value="NZ_VDUZ01000015.1"/>
</dbReference>
<evidence type="ECO:0000256" key="1">
    <source>
        <dbReference type="ARBA" id="ARBA00004417"/>
    </source>
</evidence>
<dbReference type="GO" id="GO:0005524">
    <property type="term" value="F:ATP binding"/>
    <property type="evidence" value="ECO:0007669"/>
    <property type="project" value="UniProtKB-KW"/>
</dbReference>
<sequence>MSATTPILSVRDLAVIYPLGGGRTLRAAEDISFDVHPGEALALVGESGCGKSSVARAIMQLQAHTEGQILVDGQDLRRLSRRALKALRPRFQMIFQDPISSLNPRRRVREILEAPLRITGMRDAAARARRVATVLDLVGLDPQAVLGRYPHEFSGGQCQRLSIARALVLEPALLVCDEPVSALDVSVRAQVLNLLNELRERLGLAMLFISHDLAVVRNIADRVAVMYLGRIAEIGAADSIFNGPAHPYTAALLSAVPEPDPDAALQRLPMKSGEIPSPLAPPPGCRFQTRCPAADDHCRRVPPELAGLQDARSAACHKPFVLGPAVRERAPAGRA</sequence>
<dbReference type="InterPro" id="IPR003439">
    <property type="entry name" value="ABC_transporter-like_ATP-bd"/>
</dbReference>
<comment type="caution">
    <text evidence="7">The sequence shown here is derived from an EMBL/GenBank/DDBJ whole genome shotgun (WGS) entry which is preliminary data.</text>
</comment>
<gene>
    <name evidence="7" type="ORF">FHP25_14830</name>
</gene>
<comment type="similarity">
    <text evidence="2">Belongs to the ABC transporter superfamily.</text>
</comment>
<dbReference type="CDD" id="cd03257">
    <property type="entry name" value="ABC_NikE_OppD_transporters"/>
    <property type="match status" value="1"/>
</dbReference>
<proteinExistence type="inferred from homology"/>
<evidence type="ECO:0000259" key="6">
    <source>
        <dbReference type="PROSITE" id="PS50893"/>
    </source>
</evidence>
<evidence type="ECO:0000313" key="8">
    <source>
        <dbReference type="Proteomes" id="UP000321638"/>
    </source>
</evidence>
<dbReference type="GO" id="GO:0016887">
    <property type="term" value="F:ATP hydrolysis activity"/>
    <property type="evidence" value="ECO:0007669"/>
    <property type="project" value="InterPro"/>
</dbReference>
<keyword evidence="3" id="KW-0813">Transport</keyword>
<keyword evidence="4" id="KW-0547">Nucleotide-binding</keyword>